<feature type="transmembrane region" description="Helical" evidence="5">
    <location>
        <begin position="232"/>
        <end position="258"/>
    </location>
</feature>
<comment type="subcellular location">
    <subcellularLocation>
        <location evidence="1">Membrane</location>
        <topology evidence="1">Multi-pass membrane protein</topology>
    </subcellularLocation>
</comment>
<gene>
    <name evidence="6" type="ORF">BDQ94DRAFT_179983</name>
</gene>
<evidence type="ECO:0000256" key="2">
    <source>
        <dbReference type="ARBA" id="ARBA00022692"/>
    </source>
</evidence>
<reference evidence="6 7" key="1">
    <citation type="submission" date="2018-07" db="EMBL/GenBank/DDBJ databases">
        <title>The genomes of Aspergillus section Nigri reveals drivers in fungal speciation.</title>
        <authorList>
            <consortium name="DOE Joint Genome Institute"/>
            <person name="Vesth T.C."/>
            <person name="Nybo J."/>
            <person name="Theobald S."/>
            <person name="Brandl J."/>
            <person name="Frisvad J.C."/>
            <person name="Nielsen K.F."/>
            <person name="Lyhne E.K."/>
            <person name="Kogle M.E."/>
            <person name="Kuo A."/>
            <person name="Riley R."/>
            <person name="Clum A."/>
            <person name="Nolan M."/>
            <person name="Lipzen A."/>
            <person name="Salamov A."/>
            <person name="Henrissat B."/>
            <person name="Wiebenga A."/>
            <person name="De vries R.P."/>
            <person name="Grigoriev I.V."/>
            <person name="Mortensen U.H."/>
            <person name="Andersen M.R."/>
            <person name="Baker S.E."/>
        </authorList>
    </citation>
    <scope>NUCLEOTIDE SEQUENCE [LARGE SCALE GENOMIC DNA]</scope>
    <source>
        <strain evidence="6 7">CBS 139.54b</strain>
    </source>
</reference>
<feature type="transmembrane region" description="Helical" evidence="5">
    <location>
        <begin position="97"/>
        <end position="117"/>
    </location>
</feature>
<evidence type="ECO:0000313" key="7">
    <source>
        <dbReference type="Proteomes" id="UP000253729"/>
    </source>
</evidence>
<accession>A0A3F3PZG0</accession>
<dbReference type="PANTHER" id="PTHR31465:SF27">
    <property type="entry name" value="DOMAIN PROTEIN, PUTATIVE (AFU_ORTHOLOGUE AFUA_3G01030)-RELATED"/>
    <property type="match status" value="1"/>
</dbReference>
<feature type="transmembrane region" description="Helical" evidence="5">
    <location>
        <begin position="279"/>
        <end position="298"/>
    </location>
</feature>
<evidence type="ECO:0000256" key="3">
    <source>
        <dbReference type="ARBA" id="ARBA00022989"/>
    </source>
</evidence>
<feature type="transmembrane region" description="Helical" evidence="5">
    <location>
        <begin position="202"/>
        <end position="220"/>
    </location>
</feature>
<dbReference type="AlphaFoldDB" id="A0A3F3PZG0"/>
<evidence type="ECO:0000256" key="5">
    <source>
        <dbReference type="SAM" id="Phobius"/>
    </source>
</evidence>
<dbReference type="GeneID" id="38141877"/>
<dbReference type="Pfam" id="PF04479">
    <property type="entry name" value="RTA1"/>
    <property type="match status" value="1"/>
</dbReference>
<dbReference type="Proteomes" id="UP000253729">
    <property type="component" value="Unassembled WGS sequence"/>
</dbReference>
<name>A0A3F3PZG0_9EURO</name>
<dbReference type="RefSeq" id="XP_026625300.1">
    <property type="nucleotide sequence ID" value="XM_026773521.1"/>
</dbReference>
<dbReference type="InterPro" id="IPR007568">
    <property type="entry name" value="RTA1"/>
</dbReference>
<feature type="transmembrane region" description="Helical" evidence="5">
    <location>
        <begin position="310"/>
        <end position="330"/>
    </location>
</feature>
<sequence>MPRVRLTLARPIAMGRRVLSRRMEQMREGKVRGCTGHSLLLTQPEPYFHRHGSELDDIKTNRSYYAYSYQASLSKTNHNTVMAKLEPFSGDYYLWDYVPSIAASIIFFLIYLALTLFHVWKAWITRARFCIPFIIGGFFEVIGFAVRAACTNATANLILYILQSVFILIGPVLFSASVYMVLGRLIRSVNAEKYSLIRITRVTKVFVTGDILSFLVQGQGSGLMATDGLENIAKAIVIIGLMIQIIMFGFFIVVATVFEKRMKRAPTSQAPYTHHLYPLYAVSWLIMLRSIFRVFEYALGQKGYLLAHEWPLFVFDAVPMSAVMVVWGYWHPGTLKAEGVLGAQQEVGMGWYRSMA</sequence>
<evidence type="ECO:0000256" key="4">
    <source>
        <dbReference type="ARBA" id="ARBA00023136"/>
    </source>
</evidence>
<dbReference type="EMBL" id="KZ852051">
    <property type="protein sequence ID" value="RDH32278.1"/>
    <property type="molecule type" value="Genomic_DNA"/>
</dbReference>
<protein>
    <submittedName>
        <fullName evidence="6">RTA1 like protein-domain-containing protein</fullName>
    </submittedName>
</protein>
<evidence type="ECO:0000256" key="1">
    <source>
        <dbReference type="ARBA" id="ARBA00004141"/>
    </source>
</evidence>
<feature type="transmembrane region" description="Helical" evidence="5">
    <location>
        <begin position="129"/>
        <end position="146"/>
    </location>
</feature>
<feature type="transmembrane region" description="Helical" evidence="5">
    <location>
        <begin position="158"/>
        <end position="182"/>
    </location>
</feature>
<dbReference type="PANTHER" id="PTHR31465">
    <property type="entry name" value="PROTEIN RTA1-RELATED"/>
    <property type="match status" value="1"/>
</dbReference>
<keyword evidence="7" id="KW-1185">Reference proteome</keyword>
<dbReference type="GO" id="GO:0016020">
    <property type="term" value="C:membrane"/>
    <property type="evidence" value="ECO:0007669"/>
    <property type="project" value="UniProtKB-SubCell"/>
</dbReference>
<keyword evidence="4 5" id="KW-0472">Membrane</keyword>
<proteinExistence type="predicted"/>
<keyword evidence="2 5" id="KW-0812">Transmembrane</keyword>
<dbReference type="STRING" id="1341132.A0A3F3PZG0"/>
<organism evidence="6 7">
    <name type="scientific">Aspergillus welwitschiae</name>
    <dbReference type="NCBI Taxonomy" id="1341132"/>
    <lineage>
        <taxon>Eukaryota</taxon>
        <taxon>Fungi</taxon>
        <taxon>Dikarya</taxon>
        <taxon>Ascomycota</taxon>
        <taxon>Pezizomycotina</taxon>
        <taxon>Eurotiomycetes</taxon>
        <taxon>Eurotiomycetidae</taxon>
        <taxon>Eurotiales</taxon>
        <taxon>Aspergillaceae</taxon>
        <taxon>Aspergillus</taxon>
        <taxon>Aspergillus subgen. Circumdati</taxon>
    </lineage>
</organism>
<keyword evidence="3 5" id="KW-1133">Transmembrane helix</keyword>
<evidence type="ECO:0000313" key="6">
    <source>
        <dbReference type="EMBL" id="RDH32278.1"/>
    </source>
</evidence>